<feature type="compositionally biased region" description="Acidic residues" evidence="1">
    <location>
        <begin position="334"/>
        <end position="346"/>
    </location>
</feature>
<dbReference type="PANTHER" id="PTHR13288">
    <property type="entry name" value="SPLICING FACTOR 45 SPF45"/>
    <property type="match status" value="1"/>
</dbReference>
<dbReference type="GO" id="GO:0071011">
    <property type="term" value="C:precatalytic spliceosome"/>
    <property type="evidence" value="ECO:0007669"/>
    <property type="project" value="TreeGrafter"/>
</dbReference>
<feature type="region of interest" description="Disordered" evidence="1">
    <location>
        <begin position="191"/>
        <end position="363"/>
    </location>
</feature>
<dbReference type="InterPro" id="IPR035979">
    <property type="entry name" value="RBD_domain_sf"/>
</dbReference>
<dbReference type="SMART" id="SM00443">
    <property type="entry name" value="G_patch"/>
    <property type="match status" value="1"/>
</dbReference>
<dbReference type="SUPFAM" id="SSF54928">
    <property type="entry name" value="RNA-binding domain, RBD"/>
    <property type="match status" value="1"/>
</dbReference>
<dbReference type="PROSITE" id="PS50174">
    <property type="entry name" value="G_PATCH"/>
    <property type="match status" value="1"/>
</dbReference>
<dbReference type="GO" id="GO:0045292">
    <property type="term" value="P:mRNA cis splicing, via spliceosome"/>
    <property type="evidence" value="ECO:0007669"/>
    <property type="project" value="InterPro"/>
</dbReference>
<feature type="region of interest" description="Disordered" evidence="1">
    <location>
        <begin position="535"/>
        <end position="564"/>
    </location>
</feature>
<evidence type="ECO:0000313" key="3">
    <source>
        <dbReference type="EMBL" id="ODH30171.1"/>
    </source>
</evidence>
<name>A0A1D2JFB8_PARBR</name>
<dbReference type="PANTHER" id="PTHR13288:SF8">
    <property type="entry name" value="SPLICING FACTOR 45"/>
    <property type="match status" value="1"/>
</dbReference>
<dbReference type="InterPro" id="IPR040052">
    <property type="entry name" value="RBM17"/>
</dbReference>
<dbReference type="VEuPathDB" id="FungiDB:PABG_04139"/>
<feature type="domain" description="G-patch" evidence="2">
    <location>
        <begin position="362"/>
        <end position="413"/>
    </location>
</feature>
<dbReference type="AlphaFoldDB" id="A0A1D2JFB8"/>
<gene>
    <name evidence="3" type="ORF">ACO22_03621</name>
</gene>
<feature type="compositionally biased region" description="Polar residues" evidence="1">
    <location>
        <begin position="55"/>
        <end position="66"/>
    </location>
</feature>
<dbReference type="Proteomes" id="UP000242814">
    <property type="component" value="Unassembled WGS sequence"/>
</dbReference>
<feature type="region of interest" description="Disordered" evidence="1">
    <location>
        <begin position="41"/>
        <end position="101"/>
    </location>
</feature>
<comment type="caution">
    <text evidence="3">The sequence shown here is derived from an EMBL/GenBank/DDBJ whole genome shotgun (WGS) entry which is preliminary data.</text>
</comment>
<dbReference type="Pfam" id="PF01585">
    <property type="entry name" value="G-patch"/>
    <property type="match status" value="1"/>
</dbReference>
<evidence type="ECO:0000256" key="1">
    <source>
        <dbReference type="SAM" id="MobiDB-lite"/>
    </source>
</evidence>
<dbReference type="Gene3D" id="3.30.70.330">
    <property type="match status" value="1"/>
</dbReference>
<sequence>MASHPPPEGGLMSLYANLLDPSSDSSFTPGTISRAPAVFKQAGETEAQQDDATSKKQQISSASLRFQPTKRPQLASHKAKAKSGVPKAPVIGSATGTSPAVGTLAKPVAKTTLADWATTADDDDVNGFYDGEKRQRGGRKKRKKNREEETNLQNWDDIYDPSRPNTYEAYRHSEEKIREVREWKDRLYAHRMARTSSDTDSDEDYSRSPRNQRRFVPPGLNFAPPPNLNEPRPAQQDSEGSSEPAPAPSAPIPDDATGEDAYARRLRLSQNMYPPPDTNPTNMPSPSAPLPSSYQPTPPPVTPSDQGFSSATISRAPVRYTLPPAPEEIPATEAELEATFAEEEDSKQEADGEAPRSLRPGQKGFAERLLTKYGWTKGSGLGASGEGIVKPLQVKLEKQKKKPDSEGGGFATPAGRAKIIGGKQKASDDGKFGRMSEVVVLHGMVDGMDLDAELEGGEGGGLMQEIGDECAEKYGRVERVFIDRNATGTIPVFVKFTSQLSALRAVNALEGRIFNGNTITARFFDVERYHHSTSSDLAIPNHSQSLLNRPPPRKSHLPLSPPSPPPRSYLHLSFSTSTLLSTPLNVSPLKSLQRAHIPYIGMRTSSTFAHAVPERIAAPQGKSLF</sequence>
<evidence type="ECO:0000259" key="2">
    <source>
        <dbReference type="PROSITE" id="PS50174"/>
    </source>
</evidence>
<organism evidence="3 4">
    <name type="scientific">Paracoccidioides brasiliensis</name>
    <dbReference type="NCBI Taxonomy" id="121759"/>
    <lineage>
        <taxon>Eukaryota</taxon>
        <taxon>Fungi</taxon>
        <taxon>Dikarya</taxon>
        <taxon>Ascomycota</taxon>
        <taxon>Pezizomycotina</taxon>
        <taxon>Eurotiomycetes</taxon>
        <taxon>Eurotiomycetidae</taxon>
        <taxon>Onygenales</taxon>
        <taxon>Ajellomycetaceae</taxon>
        <taxon>Paracoccidioides</taxon>
    </lineage>
</organism>
<reference evidence="3 4" key="1">
    <citation type="submission" date="2016-06" db="EMBL/GenBank/DDBJ databases">
        <authorList>
            <person name="Kjaerup R.B."/>
            <person name="Dalgaard T.S."/>
            <person name="Juul-Madsen H.R."/>
        </authorList>
    </citation>
    <scope>NUCLEOTIDE SEQUENCE [LARGE SCALE GENOMIC DNA]</scope>
    <source>
        <strain evidence="3 4">Pb300</strain>
    </source>
</reference>
<dbReference type="InterPro" id="IPR000467">
    <property type="entry name" value="G_patch_dom"/>
</dbReference>
<feature type="region of interest" description="Disordered" evidence="1">
    <location>
        <begin position="397"/>
        <end position="428"/>
    </location>
</feature>
<feature type="region of interest" description="Disordered" evidence="1">
    <location>
        <begin position="114"/>
        <end position="176"/>
    </location>
</feature>
<accession>A0A1D2JFB8</accession>
<evidence type="ECO:0000313" key="4">
    <source>
        <dbReference type="Proteomes" id="UP000242814"/>
    </source>
</evidence>
<dbReference type="EMBL" id="LZYO01000127">
    <property type="protein sequence ID" value="ODH30171.1"/>
    <property type="molecule type" value="Genomic_DNA"/>
</dbReference>
<feature type="compositionally biased region" description="Basic and acidic residues" evidence="1">
    <location>
        <begin position="347"/>
        <end position="356"/>
    </location>
</feature>
<feature type="compositionally biased region" description="Polar residues" evidence="1">
    <location>
        <begin position="535"/>
        <end position="547"/>
    </location>
</feature>
<dbReference type="GO" id="GO:0003676">
    <property type="term" value="F:nucleic acid binding"/>
    <property type="evidence" value="ECO:0007669"/>
    <property type="project" value="InterPro"/>
</dbReference>
<proteinExistence type="predicted"/>
<protein>
    <recommendedName>
        <fullName evidence="2">G-patch domain-containing protein</fullName>
    </recommendedName>
</protein>
<dbReference type="InterPro" id="IPR012677">
    <property type="entry name" value="Nucleotide-bd_a/b_plait_sf"/>
</dbReference>
<dbReference type="VEuPathDB" id="FungiDB:PADG_04496"/>
<dbReference type="FunFam" id="3.30.70.330:FF:000495">
    <property type="entry name" value="Putative G-patch DNA repair protein (Drt111)"/>
    <property type="match status" value="1"/>
</dbReference>